<accession>A0ABV6VEX2</accession>
<reference evidence="1 2" key="1">
    <citation type="submission" date="2024-09" db="EMBL/GenBank/DDBJ databases">
        <authorList>
            <person name="Lee S.D."/>
        </authorList>
    </citation>
    <scope>NUCLEOTIDE SEQUENCE [LARGE SCALE GENOMIC DNA]</scope>
    <source>
        <strain evidence="1 2">N1-1</strain>
    </source>
</reference>
<comment type="caution">
    <text evidence="1">The sequence shown here is derived from an EMBL/GenBank/DDBJ whole genome shotgun (WGS) entry which is preliminary data.</text>
</comment>
<sequence length="221" mass="23177">MTSQIFTPDVQQVLDLIGIFVFALSGGLLAVRKNLDIFGIAVLAEVTALGGGVFRDLVIGAVPPAAFQNMGYFFTPLVATLVVFFLHPEVQRINGTIQLLDAAGLGLFCVTGTAKAHDYGLGSVADIALGMLTAVGGGVARDLLAHELPSLLRWDRALYAVPALVGAGMVAVLIWLNALDGVTGTLAALVAFTLRMLALRYDWRAPRAWHRGSSSSGGESG</sequence>
<dbReference type="Pfam" id="PF03458">
    <property type="entry name" value="Gly_transporter"/>
    <property type="match status" value="2"/>
</dbReference>
<evidence type="ECO:0000313" key="2">
    <source>
        <dbReference type="Proteomes" id="UP001592582"/>
    </source>
</evidence>
<organism evidence="1 2">
    <name type="scientific">Streptacidiphilus alkalitolerans</name>
    <dbReference type="NCBI Taxonomy" id="3342712"/>
    <lineage>
        <taxon>Bacteria</taxon>
        <taxon>Bacillati</taxon>
        <taxon>Actinomycetota</taxon>
        <taxon>Actinomycetes</taxon>
        <taxon>Kitasatosporales</taxon>
        <taxon>Streptomycetaceae</taxon>
        <taxon>Streptacidiphilus</taxon>
    </lineage>
</organism>
<protein>
    <submittedName>
        <fullName evidence="1">Trimeric intracellular cation channel family protein</fullName>
    </submittedName>
</protein>
<dbReference type="InterPro" id="IPR005115">
    <property type="entry name" value="Gly_transporter"/>
</dbReference>
<dbReference type="PANTHER" id="PTHR30506">
    <property type="entry name" value="INNER MEMBRANE PROTEIN"/>
    <property type="match status" value="1"/>
</dbReference>
<dbReference type="EMBL" id="JBHEZX010000010">
    <property type="protein sequence ID" value="MFC1412246.1"/>
    <property type="molecule type" value="Genomic_DNA"/>
</dbReference>
<keyword evidence="2" id="KW-1185">Reference proteome</keyword>
<evidence type="ECO:0000313" key="1">
    <source>
        <dbReference type="EMBL" id="MFC1412246.1"/>
    </source>
</evidence>
<proteinExistence type="predicted"/>
<name>A0ABV6VEX2_9ACTN</name>
<dbReference type="PANTHER" id="PTHR30506:SF3">
    <property type="entry name" value="UPF0126 INNER MEMBRANE PROTEIN YADS-RELATED"/>
    <property type="match status" value="1"/>
</dbReference>
<gene>
    <name evidence="1" type="ORF">ACEZDG_23540</name>
</gene>
<dbReference type="Proteomes" id="UP001592582">
    <property type="component" value="Unassembled WGS sequence"/>
</dbReference>